<feature type="chain" id="PRO_5006844251" description="Periplasmic binding protein domain-containing protein" evidence="4">
    <location>
        <begin position="30"/>
        <end position="339"/>
    </location>
</feature>
<dbReference type="KEGG" id="psul:AU252_10100"/>
<reference evidence="6 7" key="1">
    <citation type="submission" date="2015-12" db="EMBL/GenBank/DDBJ databases">
        <authorList>
            <person name="Shamseldin A."/>
            <person name="Moawad H."/>
            <person name="Abd El-Rahim W.M."/>
            <person name="Sadowsky M.J."/>
        </authorList>
    </citation>
    <scope>NUCLEOTIDE SEQUENCE [LARGE SCALE GENOMIC DNA]</scope>
    <source>
        <strain evidence="6 7">Ar51</strain>
    </source>
</reference>
<dbReference type="SUPFAM" id="SSF53822">
    <property type="entry name" value="Periplasmic binding protein-like I"/>
    <property type="match status" value="1"/>
</dbReference>
<feature type="signal peptide" evidence="4">
    <location>
        <begin position="1"/>
        <end position="29"/>
    </location>
</feature>
<evidence type="ECO:0000256" key="4">
    <source>
        <dbReference type="SAM" id="SignalP"/>
    </source>
</evidence>
<comment type="similarity">
    <text evidence="2">Belongs to the bacterial solute-binding protein 2 family.</text>
</comment>
<evidence type="ECO:0000256" key="1">
    <source>
        <dbReference type="ARBA" id="ARBA00004196"/>
    </source>
</evidence>
<name>A0A0U3R8D9_9MICC</name>
<proteinExistence type="inferred from homology"/>
<evidence type="ECO:0000259" key="5">
    <source>
        <dbReference type="Pfam" id="PF13407"/>
    </source>
</evidence>
<comment type="subcellular location">
    <subcellularLocation>
        <location evidence="1">Cell envelope</location>
    </subcellularLocation>
</comment>
<dbReference type="EMBL" id="CP013747">
    <property type="protein sequence ID" value="ALV41457.1"/>
    <property type="molecule type" value="Genomic_DNA"/>
</dbReference>
<evidence type="ECO:0000313" key="7">
    <source>
        <dbReference type="Proteomes" id="UP000065151"/>
    </source>
</evidence>
<dbReference type="AlphaFoldDB" id="A0A0U3R8D9"/>
<evidence type="ECO:0000256" key="3">
    <source>
        <dbReference type="ARBA" id="ARBA00022729"/>
    </source>
</evidence>
<protein>
    <recommendedName>
        <fullName evidence="5">Periplasmic binding protein domain-containing protein</fullName>
    </recommendedName>
</protein>
<evidence type="ECO:0000313" key="6">
    <source>
        <dbReference type="EMBL" id="ALV41457.1"/>
    </source>
</evidence>
<dbReference type="GO" id="GO:0030313">
    <property type="term" value="C:cell envelope"/>
    <property type="evidence" value="ECO:0007669"/>
    <property type="project" value="UniProtKB-SubCell"/>
</dbReference>
<dbReference type="Pfam" id="PF13407">
    <property type="entry name" value="Peripla_BP_4"/>
    <property type="match status" value="1"/>
</dbReference>
<dbReference type="InterPro" id="IPR025997">
    <property type="entry name" value="SBP_2_dom"/>
</dbReference>
<organism evidence="6">
    <name type="scientific">Pseudarthrobacter sulfonivorans</name>
    <dbReference type="NCBI Taxonomy" id="121292"/>
    <lineage>
        <taxon>Bacteria</taxon>
        <taxon>Bacillati</taxon>
        <taxon>Actinomycetota</taxon>
        <taxon>Actinomycetes</taxon>
        <taxon>Micrococcales</taxon>
        <taxon>Micrococcaceae</taxon>
        <taxon>Pseudarthrobacter</taxon>
    </lineage>
</organism>
<accession>A0A0U3R8D9</accession>
<dbReference type="Proteomes" id="UP000065151">
    <property type="component" value="Chromosome"/>
</dbReference>
<feature type="domain" description="Periplasmic binding protein" evidence="5">
    <location>
        <begin position="46"/>
        <end position="294"/>
    </location>
</feature>
<dbReference type="Gene3D" id="3.40.50.2300">
    <property type="match status" value="2"/>
</dbReference>
<dbReference type="STRING" id="121292.AU252_10100"/>
<dbReference type="GO" id="GO:0030246">
    <property type="term" value="F:carbohydrate binding"/>
    <property type="evidence" value="ECO:0007669"/>
    <property type="project" value="UniProtKB-ARBA"/>
</dbReference>
<gene>
    <name evidence="6" type="ORF">AU252_10100</name>
</gene>
<dbReference type="RefSeq" id="WP_058930600.1">
    <property type="nucleotide sequence ID" value="NZ_CP013747.1"/>
</dbReference>
<dbReference type="PANTHER" id="PTHR46847:SF1">
    <property type="entry name" value="D-ALLOSE-BINDING PERIPLASMIC PROTEIN-RELATED"/>
    <property type="match status" value="1"/>
</dbReference>
<dbReference type="InterPro" id="IPR028082">
    <property type="entry name" value="Peripla_BP_I"/>
</dbReference>
<keyword evidence="3 4" id="KW-0732">Signal</keyword>
<dbReference type="PANTHER" id="PTHR46847">
    <property type="entry name" value="D-ALLOSE-BINDING PERIPLASMIC PROTEIN-RELATED"/>
    <property type="match status" value="1"/>
</dbReference>
<sequence length="339" mass="34864">MKRAGLVYFAGFTIISLGLLTGCSGSSNAANTSAGSNASGSGVKIGGVVQNASDPFFVTLMCGASKEAEAEGATMTWKPTNSTSIQELQANLDAVSLTNPGGILMSGSGDSSYNTKIQSLQQTGTPVVVVNVPVIPPVEYAQITSSSDNTDFAHYVAKDIGHGGELGILGGIAGAKIFTSRYQPVIDALGKVAPDVKVLPVQYDDVDRTKAASVASALIVAHPDLKAIYAVSGPEGAGAAAAVKQAGKADKVKVYTYDATPEVVQGLQEGTISAALAQSAYRIGQEGVKAILDYRKANPGTTPVMPDASKNQTIPLKILTKENVNDADSKAFQYVSTCN</sequence>
<evidence type="ECO:0000256" key="2">
    <source>
        <dbReference type="ARBA" id="ARBA00007639"/>
    </source>
</evidence>
<dbReference type="PROSITE" id="PS51257">
    <property type="entry name" value="PROKAR_LIPOPROTEIN"/>
    <property type="match status" value="1"/>
</dbReference>